<evidence type="ECO:0000256" key="11">
    <source>
        <dbReference type="ARBA" id="ARBA00023180"/>
    </source>
</evidence>
<dbReference type="FunFam" id="3.40.190.10:FF:000103">
    <property type="entry name" value="Glutamate receptor"/>
    <property type="match status" value="1"/>
</dbReference>
<comment type="subcellular location">
    <subcellularLocation>
        <location evidence="1">Membrane</location>
        <topology evidence="1">Multi-pass membrane protein</topology>
    </subcellularLocation>
</comment>
<comment type="function">
    <text evidence="15">Glutamate-gated receptor that probably acts as non-selective cation channel.</text>
</comment>
<evidence type="ECO:0000259" key="18">
    <source>
        <dbReference type="SMART" id="SM00079"/>
    </source>
</evidence>
<comment type="caution">
    <text evidence="19">The sequence shown here is derived from an EMBL/GenBank/DDBJ whole genome shotgun (WGS) entry which is preliminary data.</text>
</comment>
<comment type="function">
    <text evidence="14">Glutamate-gated receptor that probably acts as a non-selective cation channel. May be involved in light-signal transduction and calcium homeostasis via the regulation of calcium influx into cells.</text>
</comment>
<keyword evidence="12 15" id="KW-1071">Ligand-gated ion channel</keyword>
<evidence type="ECO:0000256" key="17">
    <source>
        <dbReference type="SAM" id="Phobius"/>
    </source>
</evidence>
<comment type="subunit">
    <text evidence="3">May form heteromers.</text>
</comment>
<feature type="transmembrane region" description="Helical" evidence="17">
    <location>
        <begin position="799"/>
        <end position="818"/>
    </location>
</feature>
<dbReference type="Pfam" id="PF00060">
    <property type="entry name" value="Lig_chan"/>
    <property type="match status" value="1"/>
</dbReference>
<dbReference type="PIRSF" id="PIRSF037090">
    <property type="entry name" value="Iontro_Glu-like_rcpt_pln"/>
    <property type="match status" value="1"/>
</dbReference>
<dbReference type="Gene3D" id="3.40.190.10">
    <property type="entry name" value="Periplasmic binding protein-like II"/>
    <property type="match status" value="3"/>
</dbReference>
<dbReference type="PANTHER" id="PTHR34836">
    <property type="entry name" value="OS06G0188250 PROTEIN"/>
    <property type="match status" value="1"/>
</dbReference>
<dbReference type="InterPro" id="IPR017103">
    <property type="entry name" value="Iontropic_Glu_rcpt_pln"/>
</dbReference>
<reference evidence="19" key="1">
    <citation type="submission" date="2020-07" db="EMBL/GenBank/DDBJ databases">
        <title>Ethylene signaling mediates host invasion by parasitic plants.</title>
        <authorList>
            <person name="Yoshida S."/>
        </authorList>
    </citation>
    <scope>NUCLEOTIDE SEQUENCE</scope>
    <source>
        <strain evidence="19">Okayama</strain>
    </source>
</reference>
<keyword evidence="11" id="KW-0325">Glycoprotein</keyword>
<dbReference type="AlphaFoldDB" id="A0A830B1X8"/>
<dbReference type="SUPFAM" id="SSF53850">
    <property type="entry name" value="Periplasmic binding protein-like II"/>
    <property type="match status" value="1"/>
</dbReference>
<sequence length="937" mass="103972">MAAAQIIPVKVGVVIDMNDYGEMILTCISMALSEFYATHDHYRTRLVLTNRDSKGDVVGASAAGLDLLKNVQVQAIIGPEYSTQANFLISLGHKAQVPIITFSATSPSLSSLRSPYFVRATLKDSSQVKTIGAIVKTFGWQEVVLIYEDNDFGEGVVPFLTDAFENVSARVTHRSVISPQATDDQIRAELYNLMTMQTRVFVVHMVSRLASRLFTLAKGRGMMSREYAWIVTDGITNELSLMDRSVVESMLGVIGVKPHVPKTEELDDFAARYKQRFSTRSFGPGPDIFVLWAYDATIALAMAAESAILASPTYRTANISGNSTDLEAFGVSESGPGLIRALSTTTFKGLAGDFRLIDGELQAPPFEIINMVGPGYRVIGYWTEKSGLIKDLNVTGGKPVSGSKLGSIIWPGDGSSAPKGWVIPTYGKKLRVGVPVKDGFTEFMRVTWNSDNSTRVEGYCIDVFEAVMGALPFGVQYEYIPFATTDRHMAGNYNDLTNQVFLGNFDAVAGDVTIVANRSEYVDFTLPYTASAVAMVVPYEDDKSKNAMVFTKPLTWQLWVTTLFSFIFIGSLVWIIEHERNTDFQGTSWYQVGTMFLFAFSTVVFAHKEKVRSNLSKTVLVVWFMVVLVITQSYTANLASMLTVQKLQPKVTDVNVLVKSKDYVGYTEGSFVFGVLKDWGFDESRLIKFNSMGQLDELLSKGSGNGGISAGFHETPYLKLFLSKYCLNYTMIDSLHKADGFGFVFPKGSPLAPHVSRAILKVTESPKMSEIEKKWLSHDKSCPDPDALRLPKSLGIESFWVLFAVIGGVGLLMLLFYVGRFLYRNWNNEVNNPEIELNNQAINRENEVDNQVIELNDLAINRENEVDNREIELVDQAIDWDNELANMMRIVDLVRTRLLQNNNQAIIPDPNINQAIIPNPNINQAIIPDPNINANGQ</sequence>
<dbReference type="Gene3D" id="3.40.50.2300">
    <property type="match status" value="2"/>
</dbReference>
<keyword evidence="13 15" id="KW-0407">Ion channel</keyword>
<feature type="domain" description="Ionotropic glutamate receptor C-terminal" evidence="18">
    <location>
        <begin position="429"/>
        <end position="778"/>
    </location>
</feature>
<accession>A0A830B1X8</accession>
<evidence type="ECO:0000313" key="20">
    <source>
        <dbReference type="Proteomes" id="UP000653305"/>
    </source>
</evidence>
<keyword evidence="5 17" id="KW-0812">Transmembrane</keyword>
<dbReference type="SMART" id="SM00079">
    <property type="entry name" value="PBPe"/>
    <property type="match status" value="1"/>
</dbReference>
<feature type="transmembrane region" description="Helical" evidence="17">
    <location>
        <begin position="588"/>
        <end position="606"/>
    </location>
</feature>
<proteinExistence type="inferred from homology"/>
<evidence type="ECO:0000313" key="19">
    <source>
        <dbReference type="EMBL" id="GFP81640.1"/>
    </source>
</evidence>
<name>A0A830B1X8_9LAMI</name>
<evidence type="ECO:0000256" key="7">
    <source>
        <dbReference type="ARBA" id="ARBA00022989"/>
    </source>
</evidence>
<evidence type="ECO:0000256" key="2">
    <source>
        <dbReference type="ARBA" id="ARBA00008685"/>
    </source>
</evidence>
<evidence type="ECO:0000256" key="8">
    <source>
        <dbReference type="ARBA" id="ARBA00023065"/>
    </source>
</evidence>
<dbReference type="GO" id="GO:0015276">
    <property type="term" value="F:ligand-gated monoatomic ion channel activity"/>
    <property type="evidence" value="ECO:0007669"/>
    <property type="project" value="InterPro"/>
</dbReference>
<keyword evidence="8 15" id="KW-0406">Ion transport</keyword>
<feature type="transmembrane region" description="Helical" evidence="17">
    <location>
        <begin position="554"/>
        <end position="576"/>
    </location>
</feature>
<dbReference type="PANTHER" id="PTHR34836:SF1">
    <property type="entry name" value="OS09G0428600 PROTEIN"/>
    <property type="match status" value="1"/>
</dbReference>
<dbReference type="InterPro" id="IPR019594">
    <property type="entry name" value="Glu/Gly-bd"/>
</dbReference>
<dbReference type="InterPro" id="IPR001828">
    <property type="entry name" value="ANF_lig-bd_rcpt"/>
</dbReference>
<evidence type="ECO:0000256" key="12">
    <source>
        <dbReference type="ARBA" id="ARBA00023286"/>
    </source>
</evidence>
<keyword evidence="10 15" id="KW-0675">Receptor</keyword>
<keyword evidence="7 17" id="KW-1133">Transmembrane helix</keyword>
<dbReference type="Proteomes" id="UP000653305">
    <property type="component" value="Unassembled WGS sequence"/>
</dbReference>
<protein>
    <recommendedName>
        <fullName evidence="15">Glutamate receptor</fullName>
    </recommendedName>
</protein>
<evidence type="ECO:0000256" key="4">
    <source>
        <dbReference type="ARBA" id="ARBA00022448"/>
    </source>
</evidence>
<dbReference type="InterPro" id="IPR001320">
    <property type="entry name" value="Iontro_rcpt_C"/>
</dbReference>
<dbReference type="CDD" id="cd19990">
    <property type="entry name" value="PBP1_GABAb_receptor_plant"/>
    <property type="match status" value="1"/>
</dbReference>
<evidence type="ECO:0000256" key="3">
    <source>
        <dbReference type="ARBA" id="ARBA00011095"/>
    </source>
</evidence>
<evidence type="ECO:0000256" key="13">
    <source>
        <dbReference type="ARBA" id="ARBA00023303"/>
    </source>
</evidence>
<evidence type="ECO:0000256" key="15">
    <source>
        <dbReference type="PIRNR" id="PIRNR037090"/>
    </source>
</evidence>
<dbReference type="FunFam" id="3.40.50.2300:FF:000188">
    <property type="entry name" value="Glutamate receptor"/>
    <property type="match status" value="1"/>
</dbReference>
<keyword evidence="9 15" id="KW-0472">Membrane</keyword>
<dbReference type="OrthoDB" id="5984008at2759"/>
<gene>
    <name evidence="19" type="ORF">PHJA_000307300</name>
</gene>
<organism evidence="19 20">
    <name type="scientific">Phtheirospermum japonicum</name>
    <dbReference type="NCBI Taxonomy" id="374723"/>
    <lineage>
        <taxon>Eukaryota</taxon>
        <taxon>Viridiplantae</taxon>
        <taxon>Streptophyta</taxon>
        <taxon>Embryophyta</taxon>
        <taxon>Tracheophyta</taxon>
        <taxon>Spermatophyta</taxon>
        <taxon>Magnoliopsida</taxon>
        <taxon>eudicotyledons</taxon>
        <taxon>Gunneridae</taxon>
        <taxon>Pentapetalae</taxon>
        <taxon>asterids</taxon>
        <taxon>lamiids</taxon>
        <taxon>Lamiales</taxon>
        <taxon>Orobanchaceae</taxon>
        <taxon>Orobanchaceae incertae sedis</taxon>
        <taxon>Phtheirospermum</taxon>
    </lineage>
</organism>
<keyword evidence="6" id="KW-0732">Signal</keyword>
<evidence type="ECO:0000256" key="10">
    <source>
        <dbReference type="ARBA" id="ARBA00023170"/>
    </source>
</evidence>
<keyword evidence="4 15" id="KW-0813">Transport</keyword>
<evidence type="ECO:0000256" key="6">
    <source>
        <dbReference type="ARBA" id="ARBA00022729"/>
    </source>
</evidence>
<keyword evidence="20" id="KW-1185">Reference proteome</keyword>
<evidence type="ECO:0000256" key="14">
    <source>
        <dbReference type="ARBA" id="ARBA00049638"/>
    </source>
</evidence>
<feature type="disulfide bond" evidence="16">
    <location>
        <begin position="726"/>
        <end position="782"/>
    </location>
</feature>
<dbReference type="InterPro" id="IPR015683">
    <property type="entry name" value="Ionotropic_Glu_rcpt"/>
</dbReference>
<dbReference type="GO" id="GO:0016020">
    <property type="term" value="C:membrane"/>
    <property type="evidence" value="ECO:0007669"/>
    <property type="project" value="UniProtKB-SubCell"/>
</dbReference>
<evidence type="ECO:0000256" key="9">
    <source>
        <dbReference type="ARBA" id="ARBA00023136"/>
    </source>
</evidence>
<keyword evidence="16" id="KW-1015">Disulfide bond</keyword>
<dbReference type="SUPFAM" id="SSF53822">
    <property type="entry name" value="Periplasmic binding protein-like I"/>
    <property type="match status" value="1"/>
</dbReference>
<evidence type="ECO:0000256" key="16">
    <source>
        <dbReference type="PIRSR" id="PIRSR037090-50"/>
    </source>
</evidence>
<dbReference type="InterPro" id="IPR028082">
    <property type="entry name" value="Peripla_BP_I"/>
</dbReference>
<evidence type="ECO:0000256" key="1">
    <source>
        <dbReference type="ARBA" id="ARBA00004141"/>
    </source>
</evidence>
<dbReference type="EMBL" id="BMAC01000031">
    <property type="protein sequence ID" value="GFP81640.1"/>
    <property type="molecule type" value="Genomic_DNA"/>
</dbReference>
<feature type="transmembrane region" description="Helical" evidence="17">
    <location>
        <begin position="618"/>
        <end position="636"/>
    </location>
</feature>
<evidence type="ECO:0000256" key="5">
    <source>
        <dbReference type="ARBA" id="ARBA00022692"/>
    </source>
</evidence>
<comment type="similarity">
    <text evidence="2 15">Belongs to the glutamate-gated ion channel (TC 1.A.10.1) family.</text>
</comment>
<dbReference type="Pfam" id="PF01094">
    <property type="entry name" value="ANF_receptor"/>
    <property type="match status" value="1"/>
</dbReference>
<dbReference type="CDD" id="cd13686">
    <property type="entry name" value="GluR_Plant"/>
    <property type="match status" value="1"/>
</dbReference>
<dbReference type="FunFam" id="1.10.287.70:FF:000037">
    <property type="entry name" value="Glutamate receptor"/>
    <property type="match status" value="1"/>
</dbReference>
<dbReference type="Pfam" id="PF10613">
    <property type="entry name" value="Lig_chan-Glu_bd"/>
    <property type="match status" value="1"/>
</dbReference>
<dbReference type="InterPro" id="IPR044440">
    <property type="entry name" value="GABAb_receptor_plant_PBP1"/>
</dbReference>
<dbReference type="Gene3D" id="1.10.287.70">
    <property type="match status" value="1"/>
</dbReference>